<keyword evidence="8" id="KW-1185">Reference proteome</keyword>
<dbReference type="Pfam" id="PF02922">
    <property type="entry name" value="CBM_48"/>
    <property type="match status" value="1"/>
</dbReference>
<dbReference type="InterPro" id="IPR013780">
    <property type="entry name" value="Glyco_hydro_b"/>
</dbReference>
<name>A0ABR2JTG2_9EUKA</name>
<dbReference type="CDD" id="cd02854">
    <property type="entry name" value="E_set_GBE_euk_N"/>
    <property type="match status" value="1"/>
</dbReference>
<dbReference type="CDD" id="cd11321">
    <property type="entry name" value="AmyAc_bac_euk_BE"/>
    <property type="match status" value="1"/>
</dbReference>
<dbReference type="Proteomes" id="UP001470230">
    <property type="component" value="Unassembled WGS sequence"/>
</dbReference>
<evidence type="ECO:0000256" key="2">
    <source>
        <dbReference type="ARBA" id="ARBA00009000"/>
    </source>
</evidence>
<dbReference type="Pfam" id="PF00128">
    <property type="entry name" value="Alpha-amylase"/>
    <property type="match status" value="1"/>
</dbReference>
<dbReference type="PANTHER" id="PTHR43651">
    <property type="entry name" value="1,4-ALPHA-GLUCAN-BRANCHING ENZYME"/>
    <property type="match status" value="1"/>
</dbReference>
<dbReference type="SUPFAM" id="SSF51011">
    <property type="entry name" value="Glycosyl hydrolase domain"/>
    <property type="match status" value="1"/>
</dbReference>
<evidence type="ECO:0000313" key="8">
    <source>
        <dbReference type="Proteomes" id="UP001470230"/>
    </source>
</evidence>
<protein>
    <recommendedName>
        <fullName evidence="3">1,4-alpha-glucan branching enzyme</fullName>
        <ecNumber evidence="3">2.4.1.18</ecNumber>
    </recommendedName>
</protein>
<feature type="domain" description="Glycosyl hydrolase family 13 catalytic" evidence="6">
    <location>
        <begin position="182"/>
        <end position="564"/>
    </location>
</feature>
<organism evidence="7 8">
    <name type="scientific">Tritrichomonas musculus</name>
    <dbReference type="NCBI Taxonomy" id="1915356"/>
    <lineage>
        <taxon>Eukaryota</taxon>
        <taxon>Metamonada</taxon>
        <taxon>Parabasalia</taxon>
        <taxon>Tritrichomonadida</taxon>
        <taxon>Tritrichomonadidae</taxon>
        <taxon>Tritrichomonas</taxon>
    </lineage>
</organism>
<evidence type="ECO:0000256" key="3">
    <source>
        <dbReference type="ARBA" id="ARBA00012541"/>
    </source>
</evidence>
<comment type="caution">
    <text evidence="7">The sequence shown here is derived from an EMBL/GenBank/DDBJ whole genome shotgun (WGS) entry which is preliminary data.</text>
</comment>
<dbReference type="SMART" id="SM00642">
    <property type="entry name" value="Aamy"/>
    <property type="match status" value="1"/>
</dbReference>
<keyword evidence="4" id="KW-0328">Glycosyltransferase</keyword>
<evidence type="ECO:0000313" key="7">
    <source>
        <dbReference type="EMBL" id="KAK8882176.1"/>
    </source>
</evidence>
<dbReference type="InterPro" id="IPR014756">
    <property type="entry name" value="Ig_E-set"/>
</dbReference>
<dbReference type="PANTHER" id="PTHR43651:SF3">
    <property type="entry name" value="1,4-ALPHA-GLUCAN-BRANCHING ENZYME"/>
    <property type="match status" value="1"/>
</dbReference>
<dbReference type="InterPro" id="IPR004193">
    <property type="entry name" value="Glyco_hydro_13_N"/>
</dbReference>
<sequence length="675" mass="78629">MQLVADNPWLEPWKGHIEWRNRNFKDAKAKIETVAGSVDKFTQSYKEYGVHHVGNKIIYKEWAPNAKECYLYGDFNNWKADDPKTKCTRDDYGTFSLELPDTPEGPVIPHNTKIRCHLTTHDGQKLSRIPAWINYTYQNPENYNFDGVFWNPPNPYVPKHLSPEPPADCALLIYESHIGMAGVEPRLHTYKEFTRDVLPMIKEDGYNAIQIMAIMEHAYYASFGYQVTSFFAPSSRFGTPDDLMELIDTAHSMGLLVFLDLVHSHAAKNVQEGLNQFDGTDHQYFHEGGRGYHTQWDSRLFNYNHIEVQRFLLSNLRYYMDVFHFDGFRFDGVTSIVYKHHGNLYSFSSLGDYFNDLVDEEAVTYLYLANYVIHEFNKKAITIAEEVSGMVGMARSLDDGGFGFDYRLGMAVPDMWIKLLKEFSDDQWNVGNITFTLSNRPYKEKTVAYCESHDQALVGDKTLAFWLMDKEMYTHMSTLSPSSMIIDRGIALHKMIRLLTFGLGGEAYLNFMGNEFGHPEWIDFPREGNGNSYQHCRRRFDLPKDGLLKYKFLLYFDNDMLNLEHTYKFMNSGDNGYITLKHEEDKVIAFERGNMLWVFNFHPTKSFNDYWIGIEWPGTYHYVLCTDDERYGGFKRIDTTTKPQAFPEGYQNRQNKIQLYLPSRCAFVLRRDDKA</sequence>
<evidence type="ECO:0000256" key="4">
    <source>
        <dbReference type="ARBA" id="ARBA00022676"/>
    </source>
</evidence>
<gene>
    <name evidence="7" type="ORF">M9Y10_044816</name>
</gene>
<dbReference type="Gene3D" id="3.20.20.80">
    <property type="entry name" value="Glycosidases"/>
    <property type="match status" value="1"/>
</dbReference>
<dbReference type="Gene3D" id="2.60.40.1180">
    <property type="entry name" value="Golgi alpha-mannosidase II"/>
    <property type="match status" value="1"/>
</dbReference>
<proteinExistence type="inferred from homology"/>
<dbReference type="Gene3D" id="2.60.40.10">
    <property type="entry name" value="Immunoglobulins"/>
    <property type="match status" value="1"/>
</dbReference>
<evidence type="ECO:0000259" key="6">
    <source>
        <dbReference type="SMART" id="SM00642"/>
    </source>
</evidence>
<accession>A0ABR2JTG2</accession>
<dbReference type="InterPro" id="IPR013783">
    <property type="entry name" value="Ig-like_fold"/>
</dbReference>
<dbReference type="Pfam" id="PF02806">
    <property type="entry name" value="Alpha-amylase_C"/>
    <property type="match status" value="1"/>
</dbReference>
<comment type="similarity">
    <text evidence="2">Belongs to the glycosyl hydrolase 13 family. GlgB subfamily.</text>
</comment>
<dbReference type="SUPFAM" id="SSF51445">
    <property type="entry name" value="(Trans)glycosidases"/>
    <property type="match status" value="1"/>
</dbReference>
<dbReference type="InterPro" id="IPR006047">
    <property type="entry name" value="GH13_cat_dom"/>
</dbReference>
<dbReference type="InterPro" id="IPR017853">
    <property type="entry name" value="GH"/>
</dbReference>
<dbReference type="EC" id="2.4.1.18" evidence="3"/>
<dbReference type="InterPro" id="IPR037439">
    <property type="entry name" value="Branching_enzy"/>
</dbReference>
<reference evidence="7 8" key="1">
    <citation type="submission" date="2024-04" db="EMBL/GenBank/DDBJ databases">
        <title>Tritrichomonas musculus Genome.</title>
        <authorList>
            <person name="Alves-Ferreira E."/>
            <person name="Grigg M."/>
            <person name="Lorenzi H."/>
            <person name="Galac M."/>
        </authorList>
    </citation>
    <scope>NUCLEOTIDE SEQUENCE [LARGE SCALE GENOMIC DNA]</scope>
    <source>
        <strain evidence="7 8">EAF2021</strain>
    </source>
</reference>
<dbReference type="InterPro" id="IPR006048">
    <property type="entry name" value="A-amylase/branching_C"/>
</dbReference>
<comment type="catalytic activity">
    <reaction evidence="1">
        <text>Transfers a segment of a (1-&gt;4)-alpha-D-glucan chain to a primary hydroxy group in a similar glucan chain.</text>
        <dbReference type="EC" id="2.4.1.18"/>
    </reaction>
</comment>
<dbReference type="EMBL" id="JAPFFF010000009">
    <property type="protein sequence ID" value="KAK8882176.1"/>
    <property type="molecule type" value="Genomic_DNA"/>
</dbReference>
<dbReference type="PIRSF" id="PIRSF000463">
    <property type="entry name" value="GlgB"/>
    <property type="match status" value="1"/>
</dbReference>
<evidence type="ECO:0000256" key="1">
    <source>
        <dbReference type="ARBA" id="ARBA00000826"/>
    </source>
</evidence>
<keyword evidence="5" id="KW-0808">Transferase</keyword>
<dbReference type="SUPFAM" id="SSF81296">
    <property type="entry name" value="E set domains"/>
    <property type="match status" value="1"/>
</dbReference>
<evidence type="ECO:0000256" key="5">
    <source>
        <dbReference type="ARBA" id="ARBA00022679"/>
    </source>
</evidence>